<reference evidence="1" key="2">
    <citation type="journal article" date="2015" name="Fish Shellfish Immunol.">
        <title>Early steps in the European eel (Anguilla anguilla)-Vibrio vulnificus interaction in the gills: Role of the RtxA13 toxin.</title>
        <authorList>
            <person name="Callol A."/>
            <person name="Pajuelo D."/>
            <person name="Ebbesson L."/>
            <person name="Teles M."/>
            <person name="MacKenzie S."/>
            <person name="Amaro C."/>
        </authorList>
    </citation>
    <scope>NUCLEOTIDE SEQUENCE</scope>
</reference>
<organism evidence="1">
    <name type="scientific">Anguilla anguilla</name>
    <name type="common">European freshwater eel</name>
    <name type="synonym">Muraena anguilla</name>
    <dbReference type="NCBI Taxonomy" id="7936"/>
    <lineage>
        <taxon>Eukaryota</taxon>
        <taxon>Metazoa</taxon>
        <taxon>Chordata</taxon>
        <taxon>Craniata</taxon>
        <taxon>Vertebrata</taxon>
        <taxon>Euteleostomi</taxon>
        <taxon>Actinopterygii</taxon>
        <taxon>Neopterygii</taxon>
        <taxon>Teleostei</taxon>
        <taxon>Anguilliformes</taxon>
        <taxon>Anguillidae</taxon>
        <taxon>Anguilla</taxon>
    </lineage>
</organism>
<dbReference type="PROSITE" id="PS51257">
    <property type="entry name" value="PROKAR_LIPOPROTEIN"/>
    <property type="match status" value="1"/>
</dbReference>
<name>A0A0E9XMJ9_ANGAN</name>
<reference evidence="1" key="1">
    <citation type="submission" date="2014-11" db="EMBL/GenBank/DDBJ databases">
        <authorList>
            <person name="Amaro Gonzalez C."/>
        </authorList>
    </citation>
    <scope>NUCLEOTIDE SEQUENCE</scope>
</reference>
<dbReference type="EMBL" id="GBXM01004708">
    <property type="protein sequence ID" value="JAI03870.1"/>
    <property type="molecule type" value="Transcribed_RNA"/>
</dbReference>
<dbReference type="AlphaFoldDB" id="A0A0E9XMJ9"/>
<accession>A0A0E9XMJ9</accession>
<sequence length="29" mass="3194">MFHALKILNASITALFGCHAKIIHNGTDR</sequence>
<proteinExistence type="predicted"/>
<protein>
    <submittedName>
        <fullName evidence="1">Uncharacterized protein</fullName>
    </submittedName>
</protein>
<evidence type="ECO:0000313" key="1">
    <source>
        <dbReference type="EMBL" id="JAI03870.1"/>
    </source>
</evidence>